<reference evidence="2" key="2">
    <citation type="submission" date="2019-06" db="EMBL/GenBank/DDBJ databases">
        <title>Genomics analysis of Aphanomyces spp. identifies a new class of oomycete effector associated with host adaptation.</title>
        <authorList>
            <person name="Gaulin E."/>
        </authorList>
    </citation>
    <scope>NUCLEOTIDE SEQUENCE</scope>
    <source>
        <strain evidence="2">CBS 578.67</strain>
    </source>
</reference>
<keyword evidence="4" id="KW-1185">Reference proteome</keyword>
<dbReference type="EMBL" id="CAADRA010007391">
    <property type="protein sequence ID" value="VFU00798.1"/>
    <property type="molecule type" value="Genomic_DNA"/>
</dbReference>
<name>A0A485LPP6_9STRA</name>
<sequence>MQQFEPATTRYKLTPLQSSGGVQILVRVLRRPAAMVAISIFLFSWVAMGSYLANAASNSGAPIAVAAVLMVLFGASVMVSNIAVMVLGYERFTVTTTAFTHERRGLCGVTTKHYDLSLMGPLHVVVATAHRTTDEGGHTHTTTRTCFGFRYGGTVVHMGHALLPAEVEPFLSDVAPYLPPQVQPTGTTHLGLTPVATVVVPLATPVGFQVPPSGDMNKAVSTREY</sequence>
<dbReference type="Proteomes" id="UP000332933">
    <property type="component" value="Unassembled WGS sequence"/>
</dbReference>
<evidence type="ECO:0000313" key="4">
    <source>
        <dbReference type="Proteomes" id="UP000332933"/>
    </source>
</evidence>
<reference evidence="3 4" key="1">
    <citation type="submission" date="2019-03" db="EMBL/GenBank/DDBJ databases">
        <authorList>
            <person name="Gaulin E."/>
            <person name="Dumas B."/>
        </authorList>
    </citation>
    <scope>NUCLEOTIDE SEQUENCE [LARGE SCALE GENOMIC DNA]</scope>
    <source>
        <strain evidence="3">CBS 568.67</strain>
    </source>
</reference>
<protein>
    <submittedName>
        <fullName evidence="3">Aste57867_24156 protein</fullName>
    </submittedName>
</protein>
<dbReference type="EMBL" id="VJMH01007365">
    <property type="protein sequence ID" value="KAF0683813.1"/>
    <property type="molecule type" value="Genomic_DNA"/>
</dbReference>
<evidence type="ECO:0000313" key="3">
    <source>
        <dbReference type="EMBL" id="VFU00798.1"/>
    </source>
</evidence>
<keyword evidence="1" id="KW-1133">Transmembrane helix</keyword>
<feature type="transmembrane region" description="Helical" evidence="1">
    <location>
        <begin position="65"/>
        <end position="89"/>
    </location>
</feature>
<gene>
    <name evidence="3" type="primary">Aste57867_24156</name>
    <name evidence="2" type="ORF">As57867_024082</name>
    <name evidence="3" type="ORF">ASTE57867_24156</name>
</gene>
<evidence type="ECO:0000313" key="2">
    <source>
        <dbReference type="EMBL" id="KAF0683813.1"/>
    </source>
</evidence>
<evidence type="ECO:0000256" key="1">
    <source>
        <dbReference type="SAM" id="Phobius"/>
    </source>
</evidence>
<organism evidence="3 4">
    <name type="scientific">Aphanomyces stellatus</name>
    <dbReference type="NCBI Taxonomy" id="120398"/>
    <lineage>
        <taxon>Eukaryota</taxon>
        <taxon>Sar</taxon>
        <taxon>Stramenopiles</taxon>
        <taxon>Oomycota</taxon>
        <taxon>Saprolegniomycetes</taxon>
        <taxon>Saprolegniales</taxon>
        <taxon>Verrucalvaceae</taxon>
        <taxon>Aphanomyces</taxon>
    </lineage>
</organism>
<feature type="transmembrane region" description="Helical" evidence="1">
    <location>
        <begin position="33"/>
        <end position="53"/>
    </location>
</feature>
<accession>A0A485LPP6</accession>
<proteinExistence type="predicted"/>
<keyword evidence="1" id="KW-0812">Transmembrane</keyword>
<keyword evidence="1" id="KW-0472">Membrane</keyword>
<dbReference type="AlphaFoldDB" id="A0A485LPP6"/>